<dbReference type="EMBL" id="LNCD01000075">
    <property type="protein sequence ID" value="KWV52021.1"/>
    <property type="molecule type" value="Genomic_DNA"/>
</dbReference>
<gene>
    <name evidence="1" type="ORF">AS026_05500</name>
</gene>
<keyword evidence="2" id="KW-1185">Reference proteome</keyword>
<protein>
    <recommendedName>
        <fullName evidence="3">DUF2604 domain-containing protein</fullName>
    </recommendedName>
</protein>
<sequence>MSKNSGQGNNHGGGPGKIDITVVVNGQPTEVEANPNQPLHVVRTKSLEQTQNLAQPAENWEFKDEAGTLLDADKKIGDFGLANTVTLFLSLKAGVAGA</sequence>
<name>A0A109JN83_9HYPH</name>
<dbReference type="Pfam" id="PF10790">
    <property type="entry name" value="DUF2604"/>
    <property type="match status" value="1"/>
</dbReference>
<evidence type="ECO:0000313" key="1">
    <source>
        <dbReference type="EMBL" id="KWV52021.1"/>
    </source>
</evidence>
<evidence type="ECO:0008006" key="3">
    <source>
        <dbReference type="Google" id="ProtNLM"/>
    </source>
</evidence>
<organism evidence="1 2">
    <name type="scientific">Rhizobium altiplani</name>
    <dbReference type="NCBI Taxonomy" id="1864509"/>
    <lineage>
        <taxon>Bacteria</taxon>
        <taxon>Pseudomonadati</taxon>
        <taxon>Pseudomonadota</taxon>
        <taxon>Alphaproteobacteria</taxon>
        <taxon>Hyphomicrobiales</taxon>
        <taxon>Rhizobiaceae</taxon>
        <taxon>Rhizobium/Agrobacterium group</taxon>
        <taxon>Rhizobium</taxon>
    </lineage>
</organism>
<dbReference type="Proteomes" id="UP000068164">
    <property type="component" value="Unassembled WGS sequence"/>
</dbReference>
<evidence type="ECO:0000313" key="2">
    <source>
        <dbReference type="Proteomes" id="UP000068164"/>
    </source>
</evidence>
<reference evidence="1 2" key="1">
    <citation type="submission" date="2015-11" db="EMBL/GenBank/DDBJ databases">
        <title>Draft Genome Sequence of the Strain BR 10423 (Rhizobium sp.) isolated from nodules of Mimosa pudica.</title>
        <authorList>
            <person name="Barauna A.C."/>
            <person name="Zilli J.E."/>
            <person name="Simoes-Araujo J.L."/>
            <person name="Reis V.M."/>
            <person name="James E.K."/>
            <person name="Reis F.B.Jr."/>
            <person name="Rouws L.F."/>
            <person name="Passos S.R."/>
            <person name="Gois S.R."/>
        </authorList>
    </citation>
    <scope>NUCLEOTIDE SEQUENCE [LARGE SCALE GENOMIC DNA]</scope>
    <source>
        <strain evidence="1 2">BR10423</strain>
    </source>
</reference>
<dbReference type="InterPro" id="IPR019726">
    <property type="entry name" value="DUF2604"/>
</dbReference>
<proteinExistence type="predicted"/>
<dbReference type="AlphaFoldDB" id="A0A109JN83"/>
<comment type="caution">
    <text evidence="1">The sequence shown here is derived from an EMBL/GenBank/DDBJ whole genome shotgun (WGS) entry which is preliminary data.</text>
</comment>
<accession>A0A109JN83</accession>
<dbReference type="RefSeq" id="WP_007539516.1">
    <property type="nucleotide sequence ID" value="NZ_LNCD01000075.1"/>
</dbReference>